<accession>A0A0C3IG77</accession>
<feature type="domain" description="DUF6593" evidence="1">
    <location>
        <begin position="12"/>
        <end position="174"/>
    </location>
</feature>
<reference evidence="2 3" key="1">
    <citation type="submission" date="2014-04" db="EMBL/GenBank/DDBJ databases">
        <authorList>
            <consortium name="DOE Joint Genome Institute"/>
            <person name="Kuo A."/>
            <person name="Kohler A."/>
            <person name="Costa M.D."/>
            <person name="Nagy L.G."/>
            <person name="Floudas D."/>
            <person name="Copeland A."/>
            <person name="Barry K.W."/>
            <person name="Cichocki N."/>
            <person name="Veneault-Fourrey C."/>
            <person name="LaButti K."/>
            <person name="Lindquist E.A."/>
            <person name="Lipzen A."/>
            <person name="Lundell T."/>
            <person name="Morin E."/>
            <person name="Murat C."/>
            <person name="Sun H."/>
            <person name="Tunlid A."/>
            <person name="Henrissat B."/>
            <person name="Grigoriev I.V."/>
            <person name="Hibbett D.S."/>
            <person name="Martin F."/>
            <person name="Nordberg H.P."/>
            <person name="Cantor M.N."/>
            <person name="Hua S.X."/>
        </authorList>
    </citation>
    <scope>NUCLEOTIDE SEQUENCE [LARGE SCALE GENOMIC DNA]</scope>
    <source>
        <strain evidence="2 3">Marx 270</strain>
    </source>
</reference>
<dbReference type="HOGENOM" id="CLU_084280_3_0_1"/>
<evidence type="ECO:0000313" key="3">
    <source>
        <dbReference type="Proteomes" id="UP000054217"/>
    </source>
</evidence>
<sequence length="190" mass="21607">MSTLKLILSRGDPLQTDFLSTDNRVMYTSETITYARPLHGSRATTTVTRRDPVGGLLQVGLVEWPANPDDRPQVVVGTRSVEMTKTGLYTSPEKFQAQDGRTYEWQISNYRAQLVPLHAGHNAAYIATFLQSSQSIFKPWNRKSSASLFVPPEGTHILDDIIVTFIYFESQWRDRERFRARTWDLPVAAT</sequence>
<evidence type="ECO:0000259" key="1">
    <source>
        <dbReference type="Pfam" id="PF20236"/>
    </source>
</evidence>
<evidence type="ECO:0000313" key="2">
    <source>
        <dbReference type="EMBL" id="KIN96027.1"/>
    </source>
</evidence>
<reference evidence="3" key="2">
    <citation type="submission" date="2015-01" db="EMBL/GenBank/DDBJ databases">
        <title>Evolutionary Origins and Diversification of the Mycorrhizal Mutualists.</title>
        <authorList>
            <consortium name="DOE Joint Genome Institute"/>
            <consortium name="Mycorrhizal Genomics Consortium"/>
            <person name="Kohler A."/>
            <person name="Kuo A."/>
            <person name="Nagy L.G."/>
            <person name="Floudas D."/>
            <person name="Copeland A."/>
            <person name="Barry K.W."/>
            <person name="Cichocki N."/>
            <person name="Veneault-Fourrey C."/>
            <person name="LaButti K."/>
            <person name="Lindquist E.A."/>
            <person name="Lipzen A."/>
            <person name="Lundell T."/>
            <person name="Morin E."/>
            <person name="Murat C."/>
            <person name="Riley R."/>
            <person name="Ohm R."/>
            <person name="Sun H."/>
            <person name="Tunlid A."/>
            <person name="Henrissat B."/>
            <person name="Grigoriev I.V."/>
            <person name="Hibbett D.S."/>
            <person name="Martin F."/>
        </authorList>
    </citation>
    <scope>NUCLEOTIDE SEQUENCE [LARGE SCALE GENOMIC DNA]</scope>
    <source>
        <strain evidence="3">Marx 270</strain>
    </source>
</reference>
<proteinExistence type="predicted"/>
<dbReference type="OrthoDB" id="3360976at2759"/>
<organism evidence="2 3">
    <name type="scientific">Pisolithus tinctorius Marx 270</name>
    <dbReference type="NCBI Taxonomy" id="870435"/>
    <lineage>
        <taxon>Eukaryota</taxon>
        <taxon>Fungi</taxon>
        <taxon>Dikarya</taxon>
        <taxon>Basidiomycota</taxon>
        <taxon>Agaricomycotina</taxon>
        <taxon>Agaricomycetes</taxon>
        <taxon>Agaricomycetidae</taxon>
        <taxon>Boletales</taxon>
        <taxon>Sclerodermatineae</taxon>
        <taxon>Pisolithaceae</taxon>
        <taxon>Pisolithus</taxon>
    </lineage>
</organism>
<protein>
    <recommendedName>
        <fullName evidence="1">DUF6593 domain-containing protein</fullName>
    </recommendedName>
</protein>
<keyword evidence="3" id="KW-1185">Reference proteome</keyword>
<dbReference type="InterPro" id="IPR046528">
    <property type="entry name" value="DUF6593"/>
</dbReference>
<dbReference type="Pfam" id="PF20236">
    <property type="entry name" value="DUF6593"/>
    <property type="match status" value="1"/>
</dbReference>
<dbReference type="InParanoid" id="A0A0C3IG77"/>
<name>A0A0C3IG77_PISTI</name>
<dbReference type="AlphaFoldDB" id="A0A0C3IG77"/>
<gene>
    <name evidence="2" type="ORF">M404DRAFT_292832</name>
</gene>
<dbReference type="Proteomes" id="UP000054217">
    <property type="component" value="Unassembled WGS sequence"/>
</dbReference>
<dbReference type="EMBL" id="KN832055">
    <property type="protein sequence ID" value="KIN96027.1"/>
    <property type="molecule type" value="Genomic_DNA"/>
</dbReference>